<comment type="catalytic activity">
    <reaction evidence="8">
        <text>(E)-4-coumaroyl-AMP + CoA = (E)-4-coumaroyl-CoA + AMP + H(+)</text>
        <dbReference type="Rhea" id="RHEA:72423"/>
        <dbReference type="ChEBI" id="CHEBI:15378"/>
        <dbReference type="ChEBI" id="CHEBI:57287"/>
        <dbReference type="ChEBI" id="CHEBI:85008"/>
        <dbReference type="ChEBI" id="CHEBI:192348"/>
        <dbReference type="ChEBI" id="CHEBI:456215"/>
    </reaction>
    <physiologicalReaction direction="left-to-right" evidence="8">
        <dbReference type="Rhea" id="RHEA:72424"/>
    </physiologicalReaction>
</comment>
<keyword evidence="11" id="KW-1133">Transmembrane helix</keyword>
<evidence type="ECO:0000256" key="6">
    <source>
        <dbReference type="ARBA" id="ARBA00022840"/>
    </source>
</evidence>
<dbReference type="PANTHER" id="PTHR24096">
    <property type="entry name" value="LONG-CHAIN-FATTY-ACID--COA LIGASE"/>
    <property type="match status" value="1"/>
</dbReference>
<dbReference type="SUPFAM" id="SSF56801">
    <property type="entry name" value="Acetyl-CoA synthetase-like"/>
    <property type="match status" value="1"/>
</dbReference>
<reference evidence="13" key="1">
    <citation type="journal article" date="2005" name="PLoS Biol.">
        <title>The genomes of Oryza sativa: a history of duplications.</title>
        <authorList>
            <person name="Yu J."/>
            <person name="Wang J."/>
            <person name="Lin W."/>
            <person name="Li S."/>
            <person name="Li H."/>
            <person name="Zhou J."/>
            <person name="Ni P."/>
            <person name="Dong W."/>
            <person name="Hu S."/>
            <person name="Zeng C."/>
            <person name="Zhang J."/>
            <person name="Zhang Y."/>
            <person name="Li R."/>
            <person name="Xu Z."/>
            <person name="Li S."/>
            <person name="Li X."/>
            <person name="Zheng H."/>
            <person name="Cong L."/>
            <person name="Lin L."/>
            <person name="Yin J."/>
            <person name="Geng J."/>
            <person name="Li G."/>
            <person name="Shi J."/>
            <person name="Liu J."/>
            <person name="Lv H."/>
            <person name="Li J."/>
            <person name="Wang J."/>
            <person name="Deng Y."/>
            <person name="Ran L."/>
            <person name="Shi X."/>
            <person name="Wang X."/>
            <person name="Wu Q."/>
            <person name="Li C."/>
            <person name="Ren X."/>
            <person name="Wang J."/>
            <person name="Wang X."/>
            <person name="Li D."/>
            <person name="Liu D."/>
            <person name="Zhang X."/>
            <person name="Ji Z."/>
            <person name="Zhao W."/>
            <person name="Sun Y."/>
            <person name="Zhang Z."/>
            <person name="Bao J."/>
            <person name="Han Y."/>
            <person name="Dong L."/>
            <person name="Ji J."/>
            <person name="Chen P."/>
            <person name="Wu S."/>
            <person name="Liu J."/>
            <person name="Xiao Y."/>
            <person name="Bu D."/>
            <person name="Tan J."/>
            <person name="Yang L."/>
            <person name="Ye C."/>
            <person name="Zhang J."/>
            <person name="Xu J."/>
            <person name="Zhou Y."/>
            <person name="Yu Y."/>
            <person name="Zhang B."/>
            <person name="Zhuang S."/>
            <person name="Wei H."/>
            <person name="Liu B."/>
            <person name="Lei M."/>
            <person name="Yu H."/>
            <person name="Li Y."/>
            <person name="Xu H."/>
            <person name="Wei S."/>
            <person name="He X."/>
            <person name="Fang L."/>
            <person name="Zhang Z."/>
            <person name="Zhang Y."/>
            <person name="Huang X."/>
            <person name="Su Z."/>
            <person name="Tong W."/>
            <person name="Li J."/>
            <person name="Tong Z."/>
            <person name="Li S."/>
            <person name="Ye J."/>
            <person name="Wang L."/>
            <person name="Fang L."/>
            <person name="Lei T."/>
            <person name="Chen C."/>
            <person name="Chen H."/>
            <person name="Xu Z."/>
            <person name="Li H."/>
            <person name="Huang H."/>
            <person name="Zhang F."/>
            <person name="Xu H."/>
            <person name="Li N."/>
            <person name="Zhao C."/>
            <person name="Li S."/>
            <person name="Dong L."/>
            <person name="Huang Y."/>
            <person name="Li L."/>
            <person name="Xi Y."/>
            <person name="Qi Q."/>
            <person name="Li W."/>
            <person name="Zhang B."/>
            <person name="Hu W."/>
            <person name="Zhang Y."/>
            <person name="Tian X."/>
            <person name="Jiao Y."/>
            <person name="Liang X."/>
            <person name="Jin J."/>
            <person name="Gao L."/>
            <person name="Zheng W."/>
            <person name="Hao B."/>
            <person name="Liu S."/>
            <person name="Wang W."/>
            <person name="Yuan L."/>
            <person name="Cao M."/>
            <person name="McDermott J."/>
            <person name="Samudrala R."/>
            <person name="Wang J."/>
            <person name="Wong G.K."/>
            <person name="Yang H."/>
        </authorList>
    </citation>
    <scope>NUCLEOTIDE SEQUENCE [LARGE SCALE GENOMIC DNA]</scope>
</reference>
<dbReference type="EMBL" id="CM000145">
    <property type="protein sequence ID" value="EAZ41488.1"/>
    <property type="molecule type" value="Genomic_DNA"/>
</dbReference>
<keyword evidence="4" id="KW-0436">Ligase</keyword>
<dbReference type="InterPro" id="IPR020845">
    <property type="entry name" value="AMP-binding_CS"/>
</dbReference>
<evidence type="ECO:0000256" key="9">
    <source>
        <dbReference type="ARBA" id="ARBA00034252"/>
    </source>
</evidence>
<dbReference type="AlphaFoldDB" id="A3BPJ9"/>
<dbReference type="InterPro" id="IPR000873">
    <property type="entry name" value="AMP-dep_synth/lig_dom"/>
</dbReference>
<organism evidence="13">
    <name type="scientific">Oryza sativa subsp. japonica</name>
    <name type="common">Rice</name>
    <dbReference type="NCBI Taxonomy" id="39947"/>
    <lineage>
        <taxon>Eukaryota</taxon>
        <taxon>Viridiplantae</taxon>
        <taxon>Streptophyta</taxon>
        <taxon>Embryophyta</taxon>
        <taxon>Tracheophyta</taxon>
        <taxon>Spermatophyta</taxon>
        <taxon>Magnoliopsida</taxon>
        <taxon>Liliopsida</taxon>
        <taxon>Poales</taxon>
        <taxon>Poaceae</taxon>
        <taxon>BOP clade</taxon>
        <taxon>Oryzoideae</taxon>
        <taxon>Oryzeae</taxon>
        <taxon>Oryzinae</taxon>
        <taxon>Oryza</taxon>
        <taxon>Oryza sativa</taxon>
    </lineage>
</organism>
<feature type="region of interest" description="Disordered" evidence="10">
    <location>
        <begin position="98"/>
        <end position="171"/>
    </location>
</feature>
<comment type="similarity">
    <text evidence="2">Belongs to the ATP-dependent AMP-binding enzyme family.</text>
</comment>
<evidence type="ECO:0000256" key="4">
    <source>
        <dbReference type="ARBA" id="ARBA00022598"/>
    </source>
</evidence>
<dbReference type="GO" id="GO:0106290">
    <property type="term" value="F:trans-cinnamate-CoA ligase activity"/>
    <property type="evidence" value="ECO:0007669"/>
    <property type="project" value="UniProtKB-ARBA"/>
</dbReference>
<comment type="catalytic activity">
    <reaction evidence="9">
        <text>(E)-4-coumarate + ATP + CoA = (E)-4-coumaroyl-CoA + AMP + diphosphate</text>
        <dbReference type="Rhea" id="RHEA:19641"/>
        <dbReference type="ChEBI" id="CHEBI:12876"/>
        <dbReference type="ChEBI" id="CHEBI:30616"/>
        <dbReference type="ChEBI" id="CHEBI:33019"/>
        <dbReference type="ChEBI" id="CHEBI:57287"/>
        <dbReference type="ChEBI" id="CHEBI:85008"/>
        <dbReference type="ChEBI" id="CHEBI:456215"/>
        <dbReference type="EC" id="6.2.1.12"/>
    </reaction>
    <physiologicalReaction direction="left-to-right" evidence="9">
        <dbReference type="Rhea" id="RHEA:19642"/>
    </physiologicalReaction>
</comment>
<evidence type="ECO:0000256" key="8">
    <source>
        <dbReference type="ARBA" id="ARBA00034223"/>
    </source>
</evidence>
<dbReference type="GO" id="GO:0009698">
    <property type="term" value="P:phenylpropanoid metabolic process"/>
    <property type="evidence" value="ECO:0007669"/>
    <property type="project" value="UniProtKB-ARBA"/>
</dbReference>
<dbReference type="GO" id="GO:0016207">
    <property type="term" value="F:4-coumarate-CoA ligase activity"/>
    <property type="evidence" value="ECO:0007669"/>
    <property type="project" value="UniProtKB-EC"/>
</dbReference>
<dbReference type="GO" id="GO:0005524">
    <property type="term" value="F:ATP binding"/>
    <property type="evidence" value="ECO:0007669"/>
    <property type="project" value="UniProtKB-KW"/>
</dbReference>
<evidence type="ECO:0000256" key="2">
    <source>
        <dbReference type="ARBA" id="ARBA00006432"/>
    </source>
</evidence>
<feature type="compositionally biased region" description="Low complexity" evidence="10">
    <location>
        <begin position="120"/>
        <end position="149"/>
    </location>
</feature>
<evidence type="ECO:0000256" key="11">
    <source>
        <dbReference type="SAM" id="Phobius"/>
    </source>
</evidence>
<protein>
    <recommendedName>
        <fullName evidence="3">4-coumarate--CoA ligase</fullName>
        <ecNumber evidence="3">6.2.1.12</ecNumber>
    </recommendedName>
</protein>
<keyword evidence="11" id="KW-0812">Transmembrane</keyword>
<feature type="transmembrane region" description="Helical" evidence="11">
    <location>
        <begin position="237"/>
        <end position="257"/>
    </location>
</feature>
<keyword evidence="5" id="KW-0547">Nucleotide-binding</keyword>
<name>A3BPJ9_ORYSJ</name>
<dbReference type="PANTHER" id="PTHR24096:SF149">
    <property type="entry name" value="AMP-BINDING DOMAIN-CONTAINING PROTEIN-RELATED"/>
    <property type="match status" value="1"/>
</dbReference>
<reference evidence="13" key="2">
    <citation type="submission" date="2008-12" db="EMBL/GenBank/DDBJ databases">
        <title>Improved gene annotation of the rice (Oryza sativa) genomes.</title>
        <authorList>
            <person name="Wang J."/>
            <person name="Li R."/>
            <person name="Fan W."/>
            <person name="Huang Q."/>
            <person name="Zhang J."/>
            <person name="Zhou Y."/>
            <person name="Hu Y."/>
            <person name="Zi S."/>
            <person name="Li J."/>
            <person name="Ni P."/>
            <person name="Zheng H."/>
            <person name="Zhang Y."/>
            <person name="Zhao M."/>
            <person name="Hao Q."/>
            <person name="McDermott J."/>
            <person name="Samudrala R."/>
            <person name="Kristiansen K."/>
            <person name="Wong G.K.-S."/>
        </authorList>
    </citation>
    <scope>NUCLEOTIDE SEQUENCE</scope>
</reference>
<dbReference type="InterPro" id="IPR042099">
    <property type="entry name" value="ANL_N_sf"/>
</dbReference>
<feature type="domain" description="AMP-dependent synthetase/ligase" evidence="12">
    <location>
        <begin position="161"/>
        <end position="331"/>
    </location>
</feature>
<gene>
    <name evidence="13" type="ORF">OsJ_26012</name>
</gene>
<sequence>MQRDAIAAARNAGCSSGRISQPPPPPFYSAATGIYSSIHPPVALPTDPSLTLVAHLFARLPLADPGAPTLVDAATASAVSRADLRRLVASLAAGLRRRHGVRKGRGPPAHASSLAWGTAPRGSRLSLPPSSSCPKSWTIPPRPTTATTTNACSPRSAPCSTAAAETAPRRRSPVVGQDDAVAILYSSGTSGRSKGVVLTHRNLIAMTELFVRFEASQYHARGARENVYMAALPMSHVYGLSLFAVGLLSIGATVVVMRRFDAGDAVAAIGRYKVTHMPLVPPIMAAMVRAAAAGGVPPSQVASLVQVSCGAAPITAALIHEFLQAFPHVDFIQVMSSLFHFDFVSFASNQFV</sequence>
<comment type="catalytic activity">
    <reaction evidence="7">
        <text>(E)-4-coumarate + ATP + H(+) = (E)-4-coumaroyl-AMP + diphosphate</text>
        <dbReference type="Rhea" id="RHEA:72419"/>
        <dbReference type="ChEBI" id="CHEBI:12876"/>
        <dbReference type="ChEBI" id="CHEBI:15378"/>
        <dbReference type="ChEBI" id="CHEBI:30616"/>
        <dbReference type="ChEBI" id="CHEBI:33019"/>
        <dbReference type="ChEBI" id="CHEBI:192348"/>
    </reaction>
    <physiologicalReaction direction="left-to-right" evidence="7">
        <dbReference type="Rhea" id="RHEA:72420"/>
    </physiologicalReaction>
</comment>
<evidence type="ECO:0000256" key="3">
    <source>
        <dbReference type="ARBA" id="ARBA00012959"/>
    </source>
</evidence>
<dbReference type="Gene3D" id="3.40.50.12780">
    <property type="entry name" value="N-terminal domain of ligase-like"/>
    <property type="match status" value="1"/>
</dbReference>
<evidence type="ECO:0000256" key="10">
    <source>
        <dbReference type="SAM" id="MobiDB-lite"/>
    </source>
</evidence>
<dbReference type="PROSITE" id="PS00455">
    <property type="entry name" value="AMP_BINDING"/>
    <property type="match status" value="1"/>
</dbReference>
<accession>A3BPJ9</accession>
<dbReference type="Proteomes" id="UP000007752">
    <property type="component" value="Chromosome 8"/>
</dbReference>
<dbReference type="Pfam" id="PF00501">
    <property type="entry name" value="AMP-binding"/>
    <property type="match status" value="1"/>
</dbReference>
<keyword evidence="6" id="KW-0067">ATP-binding</keyword>
<proteinExistence type="inferred from homology"/>
<evidence type="ECO:0000256" key="1">
    <source>
        <dbReference type="ARBA" id="ARBA00001946"/>
    </source>
</evidence>
<dbReference type="EC" id="6.2.1.12" evidence="3"/>
<evidence type="ECO:0000256" key="7">
    <source>
        <dbReference type="ARBA" id="ARBA00034219"/>
    </source>
</evidence>
<keyword evidence="11" id="KW-0472">Membrane</keyword>
<evidence type="ECO:0000313" key="13">
    <source>
        <dbReference type="EMBL" id="EAZ41488.1"/>
    </source>
</evidence>
<evidence type="ECO:0000256" key="5">
    <source>
        <dbReference type="ARBA" id="ARBA00022741"/>
    </source>
</evidence>
<evidence type="ECO:0000259" key="12">
    <source>
        <dbReference type="Pfam" id="PF00501"/>
    </source>
</evidence>
<comment type="cofactor">
    <cofactor evidence="1">
        <name>Mg(2+)</name>
        <dbReference type="ChEBI" id="CHEBI:18420"/>
    </cofactor>
</comment>